<accession>A0A0E0NVZ5</accession>
<keyword evidence="2" id="KW-1185">Reference proteome</keyword>
<protein>
    <submittedName>
        <fullName evidence="1">Uncharacterized protein</fullName>
    </submittedName>
</protein>
<proteinExistence type="predicted"/>
<sequence>MAPSLLLGHTTRRPYVTLYAPCVPRPAGLFLVGVVLSERARQASVALAVARRKVVEEEEGAEGKGRL</sequence>
<dbReference type="Proteomes" id="UP000008022">
    <property type="component" value="Unassembled WGS sequence"/>
</dbReference>
<name>A0A0E0NVZ5_ORYRU</name>
<reference evidence="2" key="1">
    <citation type="submission" date="2013-06" db="EMBL/GenBank/DDBJ databases">
        <authorList>
            <person name="Zhao Q."/>
        </authorList>
    </citation>
    <scope>NUCLEOTIDE SEQUENCE</scope>
    <source>
        <strain evidence="2">cv. W1943</strain>
    </source>
</reference>
<dbReference type="Gramene" id="ORUFI03G20510.1">
    <property type="protein sequence ID" value="ORUFI03G20510.1"/>
    <property type="gene ID" value="ORUFI03G20510"/>
</dbReference>
<reference evidence="1" key="2">
    <citation type="submission" date="2015-06" db="UniProtKB">
        <authorList>
            <consortium name="EnsemblPlants"/>
        </authorList>
    </citation>
    <scope>IDENTIFICATION</scope>
</reference>
<dbReference type="AlphaFoldDB" id="A0A0E0NVZ5"/>
<organism evidence="1 2">
    <name type="scientific">Oryza rufipogon</name>
    <name type="common">Brownbeard rice</name>
    <name type="synonym">Asian wild rice</name>
    <dbReference type="NCBI Taxonomy" id="4529"/>
    <lineage>
        <taxon>Eukaryota</taxon>
        <taxon>Viridiplantae</taxon>
        <taxon>Streptophyta</taxon>
        <taxon>Embryophyta</taxon>
        <taxon>Tracheophyta</taxon>
        <taxon>Spermatophyta</taxon>
        <taxon>Magnoliopsida</taxon>
        <taxon>Liliopsida</taxon>
        <taxon>Poales</taxon>
        <taxon>Poaceae</taxon>
        <taxon>BOP clade</taxon>
        <taxon>Oryzoideae</taxon>
        <taxon>Oryzeae</taxon>
        <taxon>Oryzinae</taxon>
        <taxon>Oryza</taxon>
    </lineage>
</organism>
<dbReference type="EnsemblPlants" id="ORUFI03G20510.1">
    <property type="protein sequence ID" value="ORUFI03G20510.1"/>
    <property type="gene ID" value="ORUFI03G20510"/>
</dbReference>
<dbReference type="HOGENOM" id="CLU_2816931_0_0_1"/>
<evidence type="ECO:0000313" key="1">
    <source>
        <dbReference type="EnsemblPlants" id="ORUFI03G20510.1"/>
    </source>
</evidence>
<evidence type="ECO:0000313" key="2">
    <source>
        <dbReference type="Proteomes" id="UP000008022"/>
    </source>
</evidence>